<dbReference type="PANTHER" id="PTHR21599">
    <property type="entry name" value="GLYCERATE KINASE"/>
    <property type="match status" value="1"/>
</dbReference>
<keyword evidence="2 4" id="KW-0808">Transferase</keyword>
<evidence type="ECO:0000313" key="6">
    <source>
        <dbReference type="Proteomes" id="UP001247307"/>
    </source>
</evidence>
<dbReference type="InterPro" id="IPR018193">
    <property type="entry name" value="Glyc_kinase_flavodox-like_fold"/>
</dbReference>
<evidence type="ECO:0000256" key="1">
    <source>
        <dbReference type="ARBA" id="ARBA00006284"/>
    </source>
</evidence>
<dbReference type="RefSeq" id="WP_309849956.1">
    <property type="nucleotide sequence ID" value="NZ_BAAAIU010000042.1"/>
</dbReference>
<evidence type="ECO:0000256" key="3">
    <source>
        <dbReference type="ARBA" id="ARBA00022777"/>
    </source>
</evidence>
<comment type="similarity">
    <text evidence="1 4">Belongs to the glycerate kinase type-1 family.</text>
</comment>
<dbReference type="PIRSF" id="PIRSF006078">
    <property type="entry name" value="GlxK"/>
    <property type="match status" value="1"/>
</dbReference>
<accession>A0AAE4C4X9</accession>
<dbReference type="InterPro" id="IPR018197">
    <property type="entry name" value="Glycerate_kinase_RE-like"/>
</dbReference>
<proteinExistence type="inferred from homology"/>
<dbReference type="Pfam" id="PF02595">
    <property type="entry name" value="Gly_kinase"/>
    <property type="match status" value="1"/>
</dbReference>
<dbReference type="SUPFAM" id="SSF110738">
    <property type="entry name" value="Glycerate kinase I"/>
    <property type="match status" value="1"/>
</dbReference>
<gene>
    <name evidence="5" type="ORF">J2S35_000726</name>
</gene>
<dbReference type="Gene3D" id="3.40.50.10350">
    <property type="entry name" value="Glycerate kinase, domain 1"/>
    <property type="match status" value="1"/>
</dbReference>
<sequence length="365" mass="36520">MTPRRILLCLDKFKGSLTAEEATAALRRGLLSRDPDLGIEDMPVADGGDGTLDVFLARGYRAVDVTVTGPRGDEVESVIAVDGTTAVVETARTSGLVMMGERPLDPLGATSRGVGDAIRASLDAGAQRIILGLGGSATTDGGAGMLQALGARLLDSAGRDLGPGGGVLGGLAAVDLSGLDPRLADADVVLASDVTNPLTGPSGAAAVYGPQKGASEADVETLDAGLARLGELLDPNAMDRPGAGAAGGIGYAALAALGAQFRPGIEIVLEALGAREAMARADLVITGEGRLDEQSLQGKAPSGVLDLAASLGVPVTAVCGLNELGPDGHGFTAVYALADIAPDAETSMREAARLLEELGARLDLG</sequence>
<dbReference type="InterPro" id="IPR004381">
    <property type="entry name" value="Glycerate_kinase"/>
</dbReference>
<evidence type="ECO:0000313" key="5">
    <source>
        <dbReference type="EMBL" id="MDR6891786.1"/>
    </source>
</evidence>
<reference evidence="5" key="1">
    <citation type="submission" date="2023-07" db="EMBL/GenBank/DDBJ databases">
        <title>Sequencing the genomes of 1000 actinobacteria strains.</title>
        <authorList>
            <person name="Klenk H.-P."/>
        </authorList>
    </citation>
    <scope>NUCLEOTIDE SEQUENCE</scope>
    <source>
        <strain evidence="5">DSM 13988</strain>
    </source>
</reference>
<dbReference type="EMBL" id="JAVDUI010000001">
    <property type="protein sequence ID" value="MDR6891786.1"/>
    <property type="molecule type" value="Genomic_DNA"/>
</dbReference>
<dbReference type="GO" id="GO:0008887">
    <property type="term" value="F:glycerate kinase activity"/>
    <property type="evidence" value="ECO:0007669"/>
    <property type="project" value="UniProtKB-UniRule"/>
</dbReference>
<evidence type="ECO:0000256" key="2">
    <source>
        <dbReference type="ARBA" id="ARBA00022679"/>
    </source>
</evidence>
<name>A0AAE4C4X9_9MICC</name>
<protein>
    <submittedName>
        <fullName evidence="5">Glycerate kinase</fullName>
        <ecNumber evidence="5">2.7.1.31</ecNumber>
    </submittedName>
</protein>
<organism evidence="5 6">
    <name type="scientific">Falsarthrobacter nasiphocae</name>
    <dbReference type="NCBI Taxonomy" id="189863"/>
    <lineage>
        <taxon>Bacteria</taxon>
        <taxon>Bacillati</taxon>
        <taxon>Actinomycetota</taxon>
        <taxon>Actinomycetes</taxon>
        <taxon>Micrococcales</taxon>
        <taxon>Micrococcaceae</taxon>
        <taxon>Falsarthrobacter</taxon>
    </lineage>
</organism>
<dbReference type="EC" id="2.7.1.31" evidence="5"/>
<comment type="caution">
    <text evidence="5">The sequence shown here is derived from an EMBL/GenBank/DDBJ whole genome shotgun (WGS) entry which is preliminary data.</text>
</comment>
<keyword evidence="6" id="KW-1185">Reference proteome</keyword>
<evidence type="ECO:0000256" key="4">
    <source>
        <dbReference type="PIRNR" id="PIRNR006078"/>
    </source>
</evidence>
<dbReference type="Gene3D" id="3.90.1510.10">
    <property type="entry name" value="Glycerate kinase, domain 2"/>
    <property type="match status" value="1"/>
</dbReference>
<dbReference type="InterPro" id="IPR036129">
    <property type="entry name" value="Glycerate_kinase_sf"/>
</dbReference>
<dbReference type="NCBIfam" id="TIGR00045">
    <property type="entry name" value="glycerate kinase"/>
    <property type="match status" value="1"/>
</dbReference>
<dbReference type="GO" id="GO:0031388">
    <property type="term" value="P:organic acid phosphorylation"/>
    <property type="evidence" value="ECO:0007669"/>
    <property type="project" value="UniProtKB-UniRule"/>
</dbReference>
<keyword evidence="3 4" id="KW-0418">Kinase</keyword>
<dbReference type="Proteomes" id="UP001247307">
    <property type="component" value="Unassembled WGS sequence"/>
</dbReference>
<dbReference type="PANTHER" id="PTHR21599:SF0">
    <property type="entry name" value="GLYCERATE KINASE"/>
    <property type="match status" value="1"/>
</dbReference>
<dbReference type="AlphaFoldDB" id="A0AAE4C4X9"/>